<dbReference type="GeneID" id="19271678"/>
<dbReference type="InParanoid" id="W3X6C1"/>
<gene>
    <name evidence="3" type="ORF">PFICI_06665</name>
</gene>
<dbReference type="OMA" id="YMAMATA"/>
<reference evidence="4" key="1">
    <citation type="journal article" date="2015" name="BMC Genomics">
        <title>Genomic and transcriptomic analysis of the endophytic fungus Pestalotiopsis fici reveals its lifestyle and high potential for synthesis of natural products.</title>
        <authorList>
            <person name="Wang X."/>
            <person name="Zhang X."/>
            <person name="Liu L."/>
            <person name="Xiang M."/>
            <person name="Wang W."/>
            <person name="Sun X."/>
            <person name="Che Y."/>
            <person name="Guo L."/>
            <person name="Liu G."/>
            <person name="Guo L."/>
            <person name="Wang C."/>
            <person name="Yin W.B."/>
            <person name="Stadler M."/>
            <person name="Zhang X."/>
            <person name="Liu X."/>
        </authorList>
    </citation>
    <scope>NUCLEOTIDE SEQUENCE [LARGE SCALE GENOMIC DNA]</scope>
    <source>
        <strain evidence="4">W106-1 / CGMCC3.15140</strain>
    </source>
</reference>
<evidence type="ECO:0000256" key="1">
    <source>
        <dbReference type="SAM" id="MobiDB-lite"/>
    </source>
</evidence>
<dbReference type="AlphaFoldDB" id="W3X6C1"/>
<keyword evidence="2" id="KW-0732">Signal</keyword>
<organism evidence="3 4">
    <name type="scientific">Pestalotiopsis fici (strain W106-1 / CGMCC3.15140)</name>
    <dbReference type="NCBI Taxonomy" id="1229662"/>
    <lineage>
        <taxon>Eukaryota</taxon>
        <taxon>Fungi</taxon>
        <taxon>Dikarya</taxon>
        <taxon>Ascomycota</taxon>
        <taxon>Pezizomycotina</taxon>
        <taxon>Sordariomycetes</taxon>
        <taxon>Xylariomycetidae</taxon>
        <taxon>Amphisphaeriales</taxon>
        <taxon>Sporocadaceae</taxon>
        <taxon>Pestalotiopsis</taxon>
    </lineage>
</organism>
<keyword evidence="4" id="KW-1185">Reference proteome</keyword>
<evidence type="ECO:0000313" key="3">
    <source>
        <dbReference type="EMBL" id="ETS81663.1"/>
    </source>
</evidence>
<evidence type="ECO:0000313" key="4">
    <source>
        <dbReference type="Proteomes" id="UP000030651"/>
    </source>
</evidence>
<feature type="chain" id="PRO_5004835463" evidence="2">
    <location>
        <begin position="20"/>
        <end position="227"/>
    </location>
</feature>
<evidence type="ECO:0000256" key="2">
    <source>
        <dbReference type="SAM" id="SignalP"/>
    </source>
</evidence>
<protein>
    <submittedName>
        <fullName evidence="3">Uncharacterized protein</fullName>
    </submittedName>
</protein>
<accession>W3X6C1</accession>
<feature type="signal peptide" evidence="2">
    <location>
        <begin position="1"/>
        <end position="19"/>
    </location>
</feature>
<dbReference type="KEGG" id="pfy:PFICI_06665"/>
<dbReference type="EMBL" id="KI912112">
    <property type="protein sequence ID" value="ETS81663.1"/>
    <property type="molecule type" value="Genomic_DNA"/>
</dbReference>
<proteinExistence type="predicted"/>
<name>W3X6C1_PESFW</name>
<feature type="region of interest" description="Disordered" evidence="1">
    <location>
        <begin position="171"/>
        <end position="205"/>
    </location>
</feature>
<sequence>MHSARFLLAAAPLLSLAVAQDDSTNTQDDWMTMTDGGDDGYTVTATYDDSIPATSYLADIYGTGIPAAATGAAATSLAEAIYSYEMALYTDPAYKSAADDIYNAIATASNVDEIFSSLDGGGVISGAFTTAAWYVDGVPDSAKSEFASVISGFSSVQSSVLAAAAATTTGASATGSGASTTSGASKTGSAASGSATSTSSSTGGAPAARITGGAVAGLAAAAAFAML</sequence>
<dbReference type="RefSeq" id="XP_007833437.1">
    <property type="nucleotide sequence ID" value="XM_007835246.1"/>
</dbReference>
<dbReference type="HOGENOM" id="CLU_1220055_0_0_1"/>
<dbReference type="OrthoDB" id="4778817at2759"/>
<dbReference type="Proteomes" id="UP000030651">
    <property type="component" value="Unassembled WGS sequence"/>
</dbReference>